<comment type="caution">
    <text evidence="1">The sequence shown here is derived from an EMBL/GenBank/DDBJ whole genome shotgun (WGS) entry which is preliminary data.</text>
</comment>
<gene>
    <name evidence="1" type="ORF">Pint_24095</name>
</gene>
<reference evidence="2" key="1">
    <citation type="journal article" date="2023" name="G3 (Bethesda)">
        <title>Genome assembly and association tests identify interacting loci associated with vigor, precocity, and sex in interspecific pistachio rootstocks.</title>
        <authorList>
            <person name="Palmer W."/>
            <person name="Jacygrad E."/>
            <person name="Sagayaradj S."/>
            <person name="Cavanaugh K."/>
            <person name="Han R."/>
            <person name="Bertier L."/>
            <person name="Beede B."/>
            <person name="Kafkas S."/>
            <person name="Golino D."/>
            <person name="Preece J."/>
            <person name="Michelmore R."/>
        </authorList>
    </citation>
    <scope>NUCLEOTIDE SEQUENCE [LARGE SCALE GENOMIC DNA]</scope>
</reference>
<keyword evidence="2" id="KW-1185">Reference proteome</keyword>
<accession>A0ACC0YH85</accession>
<organism evidence="1 2">
    <name type="scientific">Pistacia integerrima</name>
    <dbReference type="NCBI Taxonomy" id="434235"/>
    <lineage>
        <taxon>Eukaryota</taxon>
        <taxon>Viridiplantae</taxon>
        <taxon>Streptophyta</taxon>
        <taxon>Embryophyta</taxon>
        <taxon>Tracheophyta</taxon>
        <taxon>Spermatophyta</taxon>
        <taxon>Magnoliopsida</taxon>
        <taxon>eudicotyledons</taxon>
        <taxon>Gunneridae</taxon>
        <taxon>Pentapetalae</taxon>
        <taxon>rosids</taxon>
        <taxon>malvids</taxon>
        <taxon>Sapindales</taxon>
        <taxon>Anacardiaceae</taxon>
        <taxon>Pistacia</taxon>
    </lineage>
</organism>
<dbReference type="EMBL" id="CM047741">
    <property type="protein sequence ID" value="KAJ0037370.1"/>
    <property type="molecule type" value="Genomic_DNA"/>
</dbReference>
<protein>
    <submittedName>
        <fullName evidence="1">Uncharacterized protein</fullName>
    </submittedName>
</protein>
<dbReference type="Proteomes" id="UP001163603">
    <property type="component" value="Chromosome 6"/>
</dbReference>
<evidence type="ECO:0000313" key="2">
    <source>
        <dbReference type="Proteomes" id="UP001163603"/>
    </source>
</evidence>
<proteinExistence type="predicted"/>
<sequence>MIKGSFDFIGLNYYTAMYAANLPVAIRPTQWHPYPSKGSIYL</sequence>
<name>A0ACC0YH85_9ROSI</name>
<evidence type="ECO:0000313" key="1">
    <source>
        <dbReference type="EMBL" id="KAJ0037370.1"/>
    </source>
</evidence>